<proteinExistence type="predicted"/>
<evidence type="ECO:0000313" key="3">
    <source>
        <dbReference type="Proteomes" id="UP001142393"/>
    </source>
</evidence>
<dbReference type="Proteomes" id="UP001142393">
    <property type="component" value="Unassembled WGS sequence"/>
</dbReference>
<evidence type="ECO:0000256" key="1">
    <source>
        <dbReference type="SAM" id="SignalP"/>
    </source>
</evidence>
<accession>A0A9W8P6U4</accession>
<gene>
    <name evidence="2" type="ORF">DFH05DRAFT_1458327</name>
</gene>
<organism evidence="2 3">
    <name type="scientific">Lentinula detonsa</name>
    <dbReference type="NCBI Taxonomy" id="2804962"/>
    <lineage>
        <taxon>Eukaryota</taxon>
        <taxon>Fungi</taxon>
        <taxon>Dikarya</taxon>
        <taxon>Basidiomycota</taxon>
        <taxon>Agaricomycotina</taxon>
        <taxon>Agaricomycetes</taxon>
        <taxon>Agaricomycetidae</taxon>
        <taxon>Agaricales</taxon>
        <taxon>Marasmiineae</taxon>
        <taxon>Omphalotaceae</taxon>
        <taxon>Lentinula</taxon>
    </lineage>
</organism>
<protein>
    <submittedName>
        <fullName evidence="2">Uncharacterized protein</fullName>
    </submittedName>
</protein>
<keyword evidence="1" id="KW-0732">Signal</keyword>
<dbReference type="EMBL" id="JANVFU010000003">
    <property type="protein sequence ID" value="KAJ3748110.1"/>
    <property type="molecule type" value="Genomic_DNA"/>
</dbReference>
<dbReference type="AlphaFoldDB" id="A0A9W8P6U4"/>
<feature type="signal peptide" evidence="1">
    <location>
        <begin position="1"/>
        <end position="22"/>
    </location>
</feature>
<evidence type="ECO:0000313" key="2">
    <source>
        <dbReference type="EMBL" id="KAJ3748110.1"/>
    </source>
</evidence>
<reference evidence="2 3" key="1">
    <citation type="journal article" date="2023" name="Proc. Natl. Acad. Sci. U.S.A.">
        <title>A global phylogenomic analysis of the shiitake genus Lentinula.</title>
        <authorList>
            <person name="Sierra-Patev S."/>
            <person name="Min B."/>
            <person name="Naranjo-Ortiz M."/>
            <person name="Looney B."/>
            <person name="Konkel Z."/>
            <person name="Slot J.C."/>
            <person name="Sakamoto Y."/>
            <person name="Steenwyk J.L."/>
            <person name="Rokas A."/>
            <person name="Carro J."/>
            <person name="Camarero S."/>
            <person name="Ferreira P."/>
            <person name="Molpeceres G."/>
            <person name="Ruiz-Duenas F.J."/>
            <person name="Serrano A."/>
            <person name="Henrissat B."/>
            <person name="Drula E."/>
            <person name="Hughes K.W."/>
            <person name="Mata J.L."/>
            <person name="Ishikawa N.K."/>
            <person name="Vargas-Isla R."/>
            <person name="Ushijima S."/>
            <person name="Smith C.A."/>
            <person name="Donoghue J."/>
            <person name="Ahrendt S."/>
            <person name="Andreopoulos W."/>
            <person name="He G."/>
            <person name="LaButti K."/>
            <person name="Lipzen A."/>
            <person name="Ng V."/>
            <person name="Riley R."/>
            <person name="Sandor L."/>
            <person name="Barry K."/>
            <person name="Martinez A.T."/>
            <person name="Xiao Y."/>
            <person name="Gibbons J.G."/>
            <person name="Terashima K."/>
            <person name="Grigoriev I.V."/>
            <person name="Hibbett D."/>
        </authorList>
    </citation>
    <scope>NUCLEOTIDE SEQUENCE [LARGE SCALE GENOMIC DNA]</scope>
    <source>
        <strain evidence="2 3">TFB7810</strain>
    </source>
</reference>
<name>A0A9W8P6U4_9AGAR</name>
<sequence length="223" mass="24696">MSSKLLSPFLLLTLRLPPQLCAMSLLVAALVVNPSSVTTSLSLLRAPVLRQSCYYSDLFFRTWALKLIVKFGKQSLERVVAPKVLHVIVILGCVKNSSPSPAGIMLATWTVKIEEGEAPYSWLIHRVNNHDHLPSWLSGERSWVKHFNLPAAALETALGTALKCLQVSTSAQDLVENKDSGGNFVYRGGVHFRKFSSPFHLEFESHKETKIHPQLSCVIHAIG</sequence>
<keyword evidence="3" id="KW-1185">Reference proteome</keyword>
<feature type="chain" id="PRO_5040956897" evidence="1">
    <location>
        <begin position="23"/>
        <end position="223"/>
    </location>
</feature>
<comment type="caution">
    <text evidence="2">The sequence shown here is derived from an EMBL/GenBank/DDBJ whole genome shotgun (WGS) entry which is preliminary data.</text>
</comment>